<dbReference type="SUPFAM" id="SSF53597">
    <property type="entry name" value="Dihydrofolate reductase-like"/>
    <property type="match status" value="1"/>
</dbReference>
<feature type="domain" description="Bacterial bifunctional deaminase-reductase C-terminal" evidence="1">
    <location>
        <begin position="2"/>
        <end position="176"/>
    </location>
</feature>
<name>A0ABT9BDU3_9BACT</name>
<sequence length="182" mass="20259">MRKVIYSINLTIDGCCDHTKGIADDELHHFYANLVREAGVLAYGRITYQLMVPYWTDIANNPDGQPSADVAFAQAFDATEKVVFSQSLAELTDKNSRLVRTKPEDEIRRLKQEAGGPILLGGVTLPSYLIQRGLVDELIFVVHPVLAGDGRRLLEGSSLQEQLTLVDSRVFQSGCVVLHYRK</sequence>
<dbReference type="PANTHER" id="PTHR38011">
    <property type="entry name" value="DIHYDROFOLATE REDUCTASE FAMILY PROTEIN (AFU_ORTHOLOGUE AFUA_8G06820)"/>
    <property type="match status" value="1"/>
</dbReference>
<dbReference type="PANTHER" id="PTHR38011:SF11">
    <property type="entry name" value="2,5-DIAMINO-6-RIBOSYLAMINO-4(3H)-PYRIMIDINONE 5'-PHOSPHATE REDUCTASE"/>
    <property type="match status" value="1"/>
</dbReference>
<keyword evidence="3" id="KW-1185">Reference proteome</keyword>
<dbReference type="Gene3D" id="3.40.430.10">
    <property type="entry name" value="Dihydrofolate Reductase, subunit A"/>
    <property type="match status" value="1"/>
</dbReference>
<protein>
    <submittedName>
        <fullName evidence="2">Dihydrofolate reductase family protein</fullName>
    </submittedName>
</protein>
<dbReference type="RefSeq" id="WP_305007799.1">
    <property type="nucleotide sequence ID" value="NZ_JAUQSY010000011.1"/>
</dbReference>
<dbReference type="InterPro" id="IPR024072">
    <property type="entry name" value="DHFR-like_dom_sf"/>
</dbReference>
<reference evidence="2" key="1">
    <citation type="submission" date="2023-07" db="EMBL/GenBank/DDBJ databases">
        <authorList>
            <person name="Kim M.K."/>
        </authorList>
    </citation>
    <scope>NUCLEOTIDE SEQUENCE</scope>
    <source>
        <strain evidence="2">ASUV-10-1</strain>
    </source>
</reference>
<dbReference type="InterPro" id="IPR002734">
    <property type="entry name" value="RibDG_C"/>
</dbReference>
<proteinExistence type="predicted"/>
<evidence type="ECO:0000313" key="3">
    <source>
        <dbReference type="Proteomes" id="UP001176429"/>
    </source>
</evidence>
<evidence type="ECO:0000313" key="2">
    <source>
        <dbReference type="EMBL" id="MDO7876435.1"/>
    </source>
</evidence>
<organism evidence="2 3">
    <name type="scientific">Hymenobacter aranciens</name>
    <dbReference type="NCBI Taxonomy" id="3063996"/>
    <lineage>
        <taxon>Bacteria</taxon>
        <taxon>Pseudomonadati</taxon>
        <taxon>Bacteroidota</taxon>
        <taxon>Cytophagia</taxon>
        <taxon>Cytophagales</taxon>
        <taxon>Hymenobacteraceae</taxon>
        <taxon>Hymenobacter</taxon>
    </lineage>
</organism>
<evidence type="ECO:0000259" key="1">
    <source>
        <dbReference type="Pfam" id="PF01872"/>
    </source>
</evidence>
<dbReference type="Pfam" id="PF01872">
    <property type="entry name" value="RibD_C"/>
    <property type="match status" value="1"/>
</dbReference>
<dbReference type="EMBL" id="JAUQSY010000011">
    <property type="protein sequence ID" value="MDO7876435.1"/>
    <property type="molecule type" value="Genomic_DNA"/>
</dbReference>
<dbReference type="Proteomes" id="UP001176429">
    <property type="component" value="Unassembled WGS sequence"/>
</dbReference>
<accession>A0ABT9BDU3</accession>
<dbReference type="InterPro" id="IPR050765">
    <property type="entry name" value="Riboflavin_Biosynth_HTPR"/>
</dbReference>
<comment type="caution">
    <text evidence="2">The sequence shown here is derived from an EMBL/GenBank/DDBJ whole genome shotgun (WGS) entry which is preliminary data.</text>
</comment>
<gene>
    <name evidence="2" type="ORF">Q5H93_16950</name>
</gene>